<feature type="transmembrane region" description="Helical" evidence="2">
    <location>
        <begin position="141"/>
        <end position="163"/>
    </location>
</feature>
<dbReference type="RefSeq" id="WP_136854017.1">
    <property type="nucleotide sequence ID" value="NZ_SWCI01000011.1"/>
</dbReference>
<feature type="transmembrane region" description="Helical" evidence="2">
    <location>
        <begin position="352"/>
        <end position="380"/>
    </location>
</feature>
<feature type="transmembrane region" description="Helical" evidence="2">
    <location>
        <begin position="175"/>
        <end position="194"/>
    </location>
</feature>
<sequence>MSQPLPARTLILFGLVNLPLSMLMSPTAAILPNFYIEHTAVTLGMMATVTLTSRLFDGVTDPIIGLLSDRLGSRKPLMVLGGLLCALAVWRLFTPHSDASLGYLLSWYLLLALGWTLVEIPHSAMAAELSRDYQQRNRISLWRQILGFAGGVLFMASPLLLGVGRAFTPEVMSSLALFVALALPLTLVLMCWRIPEPRVHGQHRIRPGDMLQVLKSLPWLRHFLLTQVLFGLATGAVSSLFVIYASHYLQLGDAIARIAVPMTLAMALSMPLWLQLLKRVDKHRLWAVSAPGMMLLLLVIVNIEPGPQALMPMALTMTLFGALMGLSALVLPSMLGDLVDVDVAHNGRDRAGILFAFQALVVKLNQGVGGAIGLTIPAWFGFSAVGELSDAAVIGLKLAFAGWPCLLLAPMVLLAWCYPLDRKTHAALGATMVAQNSSNA</sequence>
<keyword evidence="2" id="KW-1133">Transmembrane helix</keyword>
<dbReference type="Pfam" id="PF13347">
    <property type="entry name" value="MFS_2"/>
    <property type="match status" value="1"/>
</dbReference>
<dbReference type="Gene3D" id="1.20.1250.20">
    <property type="entry name" value="MFS general substrate transporter like domains"/>
    <property type="match status" value="2"/>
</dbReference>
<dbReference type="GO" id="GO:0008643">
    <property type="term" value="P:carbohydrate transport"/>
    <property type="evidence" value="ECO:0007669"/>
    <property type="project" value="InterPro"/>
</dbReference>
<feature type="transmembrane region" description="Helical" evidence="2">
    <location>
        <begin position="309"/>
        <end position="331"/>
    </location>
</feature>
<dbReference type="PANTHER" id="PTHR11328">
    <property type="entry name" value="MAJOR FACILITATOR SUPERFAMILY DOMAIN-CONTAINING PROTEIN"/>
    <property type="match status" value="1"/>
</dbReference>
<accession>A0A4U1BCL9</accession>
<keyword evidence="2" id="KW-0812">Transmembrane</keyword>
<feature type="transmembrane region" description="Helical" evidence="2">
    <location>
        <begin position="223"/>
        <end position="248"/>
    </location>
</feature>
<dbReference type="InterPro" id="IPR039672">
    <property type="entry name" value="MFS_2"/>
</dbReference>
<proteinExistence type="inferred from homology"/>
<dbReference type="SUPFAM" id="SSF103473">
    <property type="entry name" value="MFS general substrate transporter"/>
    <property type="match status" value="1"/>
</dbReference>
<feature type="transmembrane region" description="Helical" evidence="2">
    <location>
        <begin position="285"/>
        <end position="303"/>
    </location>
</feature>
<feature type="transmembrane region" description="Helical" evidence="2">
    <location>
        <begin position="77"/>
        <end position="94"/>
    </location>
</feature>
<keyword evidence="2" id="KW-0472">Membrane</keyword>
<evidence type="ECO:0000313" key="3">
    <source>
        <dbReference type="EMBL" id="TKB47946.1"/>
    </source>
</evidence>
<dbReference type="Proteomes" id="UP000305674">
    <property type="component" value="Unassembled WGS sequence"/>
</dbReference>
<dbReference type="AlphaFoldDB" id="A0A4U1BCL9"/>
<feature type="transmembrane region" description="Helical" evidence="2">
    <location>
        <begin position="400"/>
        <end position="418"/>
    </location>
</feature>
<protein>
    <submittedName>
        <fullName evidence="3">MFS transporter</fullName>
    </submittedName>
</protein>
<reference evidence="3 4" key="1">
    <citation type="submission" date="2019-04" db="EMBL/GenBank/DDBJ databases">
        <authorList>
            <person name="Hwang J.C."/>
        </authorList>
    </citation>
    <scope>NUCLEOTIDE SEQUENCE [LARGE SCALE GENOMIC DNA]</scope>
    <source>
        <strain evidence="3 4">IMCC35001</strain>
    </source>
</reference>
<dbReference type="InterPro" id="IPR036259">
    <property type="entry name" value="MFS_trans_sf"/>
</dbReference>
<comment type="caution">
    <text evidence="3">The sequence shown here is derived from an EMBL/GenBank/DDBJ whole genome shotgun (WGS) entry which is preliminary data.</text>
</comment>
<evidence type="ECO:0000256" key="1">
    <source>
        <dbReference type="ARBA" id="ARBA00009617"/>
    </source>
</evidence>
<keyword evidence="4" id="KW-1185">Reference proteome</keyword>
<feature type="transmembrane region" description="Helical" evidence="2">
    <location>
        <begin position="39"/>
        <end position="56"/>
    </location>
</feature>
<organism evidence="3 4">
    <name type="scientific">Ferrimonas sediminicola</name>
    <dbReference type="NCBI Taxonomy" id="2569538"/>
    <lineage>
        <taxon>Bacteria</taxon>
        <taxon>Pseudomonadati</taxon>
        <taxon>Pseudomonadota</taxon>
        <taxon>Gammaproteobacteria</taxon>
        <taxon>Alteromonadales</taxon>
        <taxon>Ferrimonadaceae</taxon>
        <taxon>Ferrimonas</taxon>
    </lineage>
</organism>
<evidence type="ECO:0000313" key="4">
    <source>
        <dbReference type="Proteomes" id="UP000305674"/>
    </source>
</evidence>
<dbReference type="GO" id="GO:0005886">
    <property type="term" value="C:plasma membrane"/>
    <property type="evidence" value="ECO:0007669"/>
    <property type="project" value="TreeGrafter"/>
</dbReference>
<gene>
    <name evidence="3" type="ORF">FCL40_14485</name>
</gene>
<dbReference type="EMBL" id="SWCI01000011">
    <property type="protein sequence ID" value="TKB47946.1"/>
    <property type="molecule type" value="Genomic_DNA"/>
</dbReference>
<evidence type="ECO:0000256" key="2">
    <source>
        <dbReference type="SAM" id="Phobius"/>
    </source>
</evidence>
<dbReference type="OrthoDB" id="181905at2"/>
<feature type="transmembrane region" description="Helical" evidence="2">
    <location>
        <begin position="254"/>
        <end position="273"/>
    </location>
</feature>
<feature type="transmembrane region" description="Helical" evidence="2">
    <location>
        <begin position="100"/>
        <end position="120"/>
    </location>
</feature>
<dbReference type="GO" id="GO:0015293">
    <property type="term" value="F:symporter activity"/>
    <property type="evidence" value="ECO:0007669"/>
    <property type="project" value="InterPro"/>
</dbReference>
<comment type="similarity">
    <text evidence="1">Belongs to the sodium:galactoside symporter (TC 2.A.2) family.</text>
</comment>
<name>A0A4U1BCL9_9GAMM</name>
<dbReference type="PANTHER" id="PTHR11328:SF24">
    <property type="entry name" value="MAJOR FACILITATOR SUPERFAMILY (MFS) PROFILE DOMAIN-CONTAINING PROTEIN"/>
    <property type="match status" value="1"/>
</dbReference>